<evidence type="ECO:0000313" key="4">
    <source>
        <dbReference type="EMBL" id="TKT90503.1"/>
    </source>
</evidence>
<evidence type="ECO:0000259" key="3">
    <source>
        <dbReference type="PROSITE" id="PS01124"/>
    </source>
</evidence>
<evidence type="ECO:0000256" key="2">
    <source>
        <dbReference type="ARBA" id="ARBA00023163"/>
    </source>
</evidence>
<dbReference type="Pfam" id="PF12833">
    <property type="entry name" value="HTH_18"/>
    <property type="match status" value="1"/>
</dbReference>
<dbReference type="SUPFAM" id="SSF52317">
    <property type="entry name" value="Class I glutamine amidotransferase-like"/>
    <property type="match status" value="1"/>
</dbReference>
<dbReference type="GO" id="GO:0043565">
    <property type="term" value="F:sequence-specific DNA binding"/>
    <property type="evidence" value="ECO:0007669"/>
    <property type="project" value="InterPro"/>
</dbReference>
<dbReference type="Gene3D" id="3.40.50.880">
    <property type="match status" value="1"/>
</dbReference>
<dbReference type="RefSeq" id="WP_137341671.1">
    <property type="nucleotide sequence ID" value="NZ_BSQH01000002.1"/>
</dbReference>
<dbReference type="PROSITE" id="PS01124">
    <property type="entry name" value="HTH_ARAC_FAMILY_2"/>
    <property type="match status" value="1"/>
</dbReference>
<organism evidence="4 5">
    <name type="scientific">Dyadobacter frigoris</name>
    <dbReference type="NCBI Taxonomy" id="2576211"/>
    <lineage>
        <taxon>Bacteria</taxon>
        <taxon>Pseudomonadati</taxon>
        <taxon>Bacteroidota</taxon>
        <taxon>Cytophagia</taxon>
        <taxon>Cytophagales</taxon>
        <taxon>Spirosomataceae</taxon>
        <taxon>Dyadobacter</taxon>
    </lineage>
</organism>
<keyword evidence="5" id="KW-1185">Reference proteome</keyword>
<dbReference type="InterPro" id="IPR029062">
    <property type="entry name" value="Class_I_gatase-like"/>
</dbReference>
<sequence>MNELQVPKHSKLVVIVAFPNLPLLEIAGPGDVFFQASKVLYEKTGIENAYKVMVVAADRSDQVVTRSGIGVSSPFKIEDISQPIDTLLIAGYNFDNPVIETSDFYQWLSEIYPKVRRIGSICIGTFALAKAGLLSNKNVTTHWEKGGRLHNDFPDILVNSSQLFVKDGNIYTSGGVSSATDLSLALVEEDYGREIAVSVARHLVLYLKRPGFQTQFADLLPEPESAHNLIGKIHEWMVSNLNKDLSVEQLAIQSNMSPRNFSRVFLKETGLTPAKFVEKFRVEMARKFLEESDLNIEQIAEKTGLVSLVSMRRIFLRNLMVTPSDYRRSFKTTKNEIEV</sequence>
<dbReference type="CDD" id="cd03137">
    <property type="entry name" value="GATase1_AraC_1"/>
    <property type="match status" value="1"/>
</dbReference>
<dbReference type="AlphaFoldDB" id="A0A4V6Y1X7"/>
<dbReference type="InterPro" id="IPR018060">
    <property type="entry name" value="HTH_AraC"/>
</dbReference>
<comment type="caution">
    <text evidence="4">The sequence shown here is derived from an EMBL/GenBank/DDBJ whole genome shotgun (WGS) entry which is preliminary data.</text>
</comment>
<keyword evidence="2" id="KW-0804">Transcription</keyword>
<evidence type="ECO:0000313" key="5">
    <source>
        <dbReference type="Proteomes" id="UP000304900"/>
    </source>
</evidence>
<protein>
    <submittedName>
        <fullName evidence="4">Helix-turn-helix domain-containing protein</fullName>
    </submittedName>
</protein>
<dbReference type="Pfam" id="PF01965">
    <property type="entry name" value="DJ-1_PfpI"/>
    <property type="match status" value="1"/>
</dbReference>
<proteinExistence type="predicted"/>
<reference evidence="4 5" key="1">
    <citation type="submission" date="2019-05" db="EMBL/GenBank/DDBJ databases">
        <title>Dyadobacter AR-3-8 sp. nov., isolated from arctic soil.</title>
        <authorList>
            <person name="Chaudhary D.K."/>
        </authorList>
    </citation>
    <scope>NUCLEOTIDE SEQUENCE [LARGE SCALE GENOMIC DNA]</scope>
    <source>
        <strain evidence="4 5">AR-3-8</strain>
    </source>
</reference>
<keyword evidence="1" id="KW-0805">Transcription regulation</keyword>
<name>A0A4V6Y1X7_9BACT</name>
<dbReference type="EMBL" id="SZVO01000009">
    <property type="protein sequence ID" value="TKT90503.1"/>
    <property type="molecule type" value="Genomic_DNA"/>
</dbReference>
<dbReference type="OrthoDB" id="9803764at2"/>
<dbReference type="PANTHER" id="PTHR43130">
    <property type="entry name" value="ARAC-FAMILY TRANSCRIPTIONAL REGULATOR"/>
    <property type="match status" value="1"/>
</dbReference>
<dbReference type="SMART" id="SM00342">
    <property type="entry name" value="HTH_ARAC"/>
    <property type="match status" value="1"/>
</dbReference>
<gene>
    <name evidence="4" type="ORF">FDK13_19410</name>
</gene>
<evidence type="ECO:0000256" key="1">
    <source>
        <dbReference type="ARBA" id="ARBA00023015"/>
    </source>
</evidence>
<dbReference type="InterPro" id="IPR002818">
    <property type="entry name" value="DJ-1/PfpI"/>
</dbReference>
<accession>A0A4V6Y1X7</accession>
<dbReference type="InterPro" id="IPR052158">
    <property type="entry name" value="INH-QAR"/>
</dbReference>
<feature type="domain" description="HTH araC/xylS-type" evidence="3">
    <location>
        <begin position="231"/>
        <end position="329"/>
    </location>
</feature>
<dbReference type="GO" id="GO:0003700">
    <property type="term" value="F:DNA-binding transcription factor activity"/>
    <property type="evidence" value="ECO:0007669"/>
    <property type="project" value="InterPro"/>
</dbReference>
<dbReference type="Gene3D" id="1.10.10.60">
    <property type="entry name" value="Homeodomain-like"/>
    <property type="match status" value="2"/>
</dbReference>
<dbReference type="Proteomes" id="UP000304900">
    <property type="component" value="Unassembled WGS sequence"/>
</dbReference>
<dbReference type="PANTHER" id="PTHR43130:SF3">
    <property type="entry name" value="HTH-TYPE TRANSCRIPTIONAL REGULATOR RV1931C"/>
    <property type="match status" value="1"/>
</dbReference>
<dbReference type="InterPro" id="IPR009057">
    <property type="entry name" value="Homeodomain-like_sf"/>
</dbReference>
<dbReference type="SUPFAM" id="SSF46689">
    <property type="entry name" value="Homeodomain-like"/>
    <property type="match status" value="2"/>
</dbReference>